<dbReference type="Gene3D" id="1.10.10.60">
    <property type="entry name" value="Homeodomain-like"/>
    <property type="match status" value="2"/>
</dbReference>
<proteinExistence type="predicted"/>
<keyword evidence="2" id="KW-0238">DNA-binding</keyword>
<organism evidence="5 6">
    <name type="scientific">Metarhizobium album</name>
    <dbReference type="NCBI Taxonomy" id="2182425"/>
    <lineage>
        <taxon>Bacteria</taxon>
        <taxon>Pseudomonadati</taxon>
        <taxon>Pseudomonadota</taxon>
        <taxon>Alphaproteobacteria</taxon>
        <taxon>Hyphomicrobiales</taxon>
        <taxon>Rhizobiaceae</taxon>
        <taxon>Metarhizobium</taxon>
    </lineage>
</organism>
<evidence type="ECO:0000259" key="4">
    <source>
        <dbReference type="PROSITE" id="PS01124"/>
    </source>
</evidence>
<dbReference type="PROSITE" id="PS00041">
    <property type="entry name" value="HTH_ARAC_FAMILY_1"/>
    <property type="match status" value="1"/>
</dbReference>
<dbReference type="PROSITE" id="PS01124">
    <property type="entry name" value="HTH_ARAC_FAMILY_2"/>
    <property type="match status" value="1"/>
</dbReference>
<dbReference type="InterPro" id="IPR018060">
    <property type="entry name" value="HTH_AraC"/>
</dbReference>
<dbReference type="OrthoDB" id="9814125at2"/>
<evidence type="ECO:0000256" key="2">
    <source>
        <dbReference type="ARBA" id="ARBA00023125"/>
    </source>
</evidence>
<accession>A0A2U2DIV3</accession>
<dbReference type="SMART" id="SM00342">
    <property type="entry name" value="HTH_ARAC"/>
    <property type="match status" value="1"/>
</dbReference>
<protein>
    <submittedName>
        <fullName evidence="5">AraC family transcriptional regulator</fullName>
    </submittedName>
</protein>
<evidence type="ECO:0000313" key="5">
    <source>
        <dbReference type="EMBL" id="PWE53236.1"/>
    </source>
</evidence>
<dbReference type="Proteomes" id="UP000245252">
    <property type="component" value="Unassembled WGS sequence"/>
</dbReference>
<dbReference type="EMBL" id="QFBC01000017">
    <property type="protein sequence ID" value="PWE53236.1"/>
    <property type="molecule type" value="Genomic_DNA"/>
</dbReference>
<dbReference type="AlphaFoldDB" id="A0A2U2DIV3"/>
<gene>
    <name evidence="5" type="ORF">DEM27_26585</name>
</gene>
<dbReference type="SUPFAM" id="SSF46689">
    <property type="entry name" value="Homeodomain-like"/>
    <property type="match status" value="2"/>
</dbReference>
<dbReference type="InterPro" id="IPR009057">
    <property type="entry name" value="Homeodomain-like_sf"/>
</dbReference>
<evidence type="ECO:0000256" key="3">
    <source>
        <dbReference type="ARBA" id="ARBA00023163"/>
    </source>
</evidence>
<reference evidence="5 6" key="1">
    <citation type="submission" date="2018-05" db="EMBL/GenBank/DDBJ databases">
        <title>The draft genome of strain NS-104.</title>
        <authorList>
            <person name="Hang P."/>
            <person name="Jiang J."/>
        </authorList>
    </citation>
    <scope>NUCLEOTIDE SEQUENCE [LARGE SCALE GENOMIC DNA]</scope>
    <source>
        <strain evidence="5 6">NS-104</strain>
    </source>
</reference>
<evidence type="ECO:0000256" key="1">
    <source>
        <dbReference type="ARBA" id="ARBA00023015"/>
    </source>
</evidence>
<keyword evidence="6" id="KW-1185">Reference proteome</keyword>
<comment type="caution">
    <text evidence="5">The sequence shown here is derived from an EMBL/GenBank/DDBJ whole genome shotgun (WGS) entry which is preliminary data.</text>
</comment>
<dbReference type="InterPro" id="IPR018062">
    <property type="entry name" value="HTH_AraC-typ_CS"/>
</dbReference>
<sequence>MSTALAVYHGLFGRATLYKLNRPMVTHAHREGHLAFFVQGAPSVITASGMDCRVDGGTASAVNPWQAHSFMPGDADGGTLFLVLYIKPIWFLEVGRSAQSALRFGRDRIIVTPQIHRLVQLVSTLLLEDEQSDLFDGYLYELTRECYDQTWQWSPDASPFGDDSTPFNQQWSGVRDYRVRNSIRLMNERIGDELALDTIARDSGLSRPHFYKLFREHAGLTPNVYLNTLRMENAIDKLTRTKTPITTIGLDLGFASQASFTRFFTANVGIPPTDYRRVAYVG</sequence>
<dbReference type="GO" id="GO:0003700">
    <property type="term" value="F:DNA-binding transcription factor activity"/>
    <property type="evidence" value="ECO:0007669"/>
    <property type="project" value="InterPro"/>
</dbReference>
<name>A0A2U2DIV3_9HYPH</name>
<dbReference type="GO" id="GO:0043565">
    <property type="term" value="F:sequence-specific DNA binding"/>
    <property type="evidence" value="ECO:0007669"/>
    <property type="project" value="InterPro"/>
</dbReference>
<keyword evidence="3" id="KW-0804">Transcription</keyword>
<dbReference type="RefSeq" id="WP_109461278.1">
    <property type="nucleotide sequence ID" value="NZ_QFBC01000017.1"/>
</dbReference>
<evidence type="ECO:0000313" key="6">
    <source>
        <dbReference type="Proteomes" id="UP000245252"/>
    </source>
</evidence>
<dbReference type="InterPro" id="IPR050204">
    <property type="entry name" value="AraC_XylS_family_regulators"/>
</dbReference>
<dbReference type="PANTHER" id="PTHR46796">
    <property type="entry name" value="HTH-TYPE TRANSCRIPTIONAL ACTIVATOR RHAS-RELATED"/>
    <property type="match status" value="1"/>
</dbReference>
<dbReference type="Pfam" id="PF12833">
    <property type="entry name" value="HTH_18"/>
    <property type="match status" value="1"/>
</dbReference>
<keyword evidence="1" id="KW-0805">Transcription regulation</keyword>
<dbReference type="PANTHER" id="PTHR46796:SF2">
    <property type="entry name" value="TRANSCRIPTIONAL REGULATORY PROTEIN"/>
    <property type="match status" value="1"/>
</dbReference>
<feature type="domain" description="HTH araC/xylS-type" evidence="4">
    <location>
        <begin position="180"/>
        <end position="278"/>
    </location>
</feature>